<name>F5RFB5_METUF</name>
<keyword evidence="2" id="KW-0732">Signal</keyword>
<feature type="region of interest" description="Disordered" evidence="1">
    <location>
        <begin position="28"/>
        <end position="47"/>
    </location>
</feature>
<dbReference type="STRING" id="1000565.METUNv1_02993"/>
<evidence type="ECO:0008006" key="5">
    <source>
        <dbReference type="Google" id="ProtNLM"/>
    </source>
</evidence>
<dbReference type="eggNOG" id="ENOG5032ZXK">
    <property type="taxonomic scope" value="Bacteria"/>
</dbReference>
<feature type="chain" id="PRO_5003331540" description="DUF2782 domain-containing protein" evidence="2">
    <location>
        <begin position="24"/>
        <end position="118"/>
    </location>
</feature>
<evidence type="ECO:0000313" key="3">
    <source>
        <dbReference type="EMBL" id="EGK70771.1"/>
    </source>
</evidence>
<feature type="compositionally biased region" description="Pro residues" evidence="1">
    <location>
        <begin position="34"/>
        <end position="43"/>
    </location>
</feature>
<feature type="signal peptide" evidence="2">
    <location>
        <begin position="1"/>
        <end position="23"/>
    </location>
</feature>
<dbReference type="Gene3D" id="2.20.130.30">
    <property type="entry name" value="Protein of unknown function DUF2782"/>
    <property type="match status" value="1"/>
</dbReference>
<dbReference type="InterPro" id="IPR021357">
    <property type="entry name" value="DUF2782"/>
</dbReference>
<dbReference type="RefSeq" id="WP_008063097.1">
    <property type="nucleotide sequence ID" value="NZ_AFHG01000053.1"/>
</dbReference>
<protein>
    <recommendedName>
        <fullName evidence="5">DUF2782 domain-containing protein</fullName>
    </recommendedName>
</protein>
<gene>
    <name evidence="3" type="ORF">METUNv1_02993</name>
</gene>
<reference evidence="3 4" key="1">
    <citation type="journal article" date="2011" name="J. Bacteriol.">
        <title>Genome sequence of Methyloversatilis universalis FAM5T, a methylotrophic representative of the order Rhodocyclales.</title>
        <authorList>
            <person name="Kittichotirat W."/>
            <person name="Good N.M."/>
            <person name="Hall R."/>
            <person name="Bringel F."/>
            <person name="Lajus A."/>
            <person name="Medigue C."/>
            <person name="Smalley N.E."/>
            <person name="Beck D."/>
            <person name="Bumgarner R."/>
            <person name="Vuilleumier S."/>
            <person name="Kalyuzhnaya M.G."/>
        </authorList>
    </citation>
    <scope>NUCLEOTIDE SEQUENCE [LARGE SCALE GENOMIC DNA]</scope>
    <source>
        <strain evidence="4">ATCC BAA-1314 / JCM 13912 / FAM5</strain>
    </source>
</reference>
<evidence type="ECO:0000256" key="2">
    <source>
        <dbReference type="SAM" id="SignalP"/>
    </source>
</evidence>
<sequence length="118" mass="12807">MRPLLSAALIAVSLAAAVPVAFAQANRPSNLQPIPEPPPPPEPLEGGVAVEPQVTILQRNGETVEEHRVNGKLYMIKVTPSHGVPYYLMDETGSGAMTRYDDLDSGLRVPKWVIFSFD</sequence>
<organism evidence="3 4">
    <name type="scientific">Methyloversatilis universalis (strain ATCC BAA-1314 / DSM 25237 / JCM 13912 / CCUG 52030 / FAM5)</name>
    <dbReference type="NCBI Taxonomy" id="1000565"/>
    <lineage>
        <taxon>Bacteria</taxon>
        <taxon>Pseudomonadati</taxon>
        <taxon>Pseudomonadota</taxon>
        <taxon>Betaproteobacteria</taxon>
        <taxon>Nitrosomonadales</taxon>
        <taxon>Sterolibacteriaceae</taxon>
        <taxon>Methyloversatilis</taxon>
    </lineage>
</organism>
<evidence type="ECO:0000256" key="1">
    <source>
        <dbReference type="SAM" id="MobiDB-lite"/>
    </source>
</evidence>
<dbReference type="Pfam" id="PF11191">
    <property type="entry name" value="DUF2782"/>
    <property type="match status" value="1"/>
</dbReference>
<dbReference type="EMBL" id="AFHG01000053">
    <property type="protein sequence ID" value="EGK70771.1"/>
    <property type="molecule type" value="Genomic_DNA"/>
</dbReference>
<dbReference type="OrthoDB" id="5296182at2"/>
<comment type="caution">
    <text evidence="3">The sequence shown here is derived from an EMBL/GenBank/DDBJ whole genome shotgun (WGS) entry which is preliminary data.</text>
</comment>
<dbReference type="Proteomes" id="UP000005019">
    <property type="component" value="Unassembled WGS sequence"/>
</dbReference>
<dbReference type="AlphaFoldDB" id="F5RFB5"/>
<keyword evidence="4" id="KW-1185">Reference proteome</keyword>
<proteinExistence type="predicted"/>
<accession>F5RFB5</accession>
<evidence type="ECO:0000313" key="4">
    <source>
        <dbReference type="Proteomes" id="UP000005019"/>
    </source>
</evidence>